<evidence type="ECO:0000313" key="4">
    <source>
        <dbReference type="Proteomes" id="UP000293142"/>
    </source>
</evidence>
<keyword evidence="3" id="KW-0378">Hydrolase</keyword>
<dbReference type="EMBL" id="SIRE01000025">
    <property type="protein sequence ID" value="TBL71503.1"/>
    <property type="molecule type" value="Genomic_DNA"/>
</dbReference>
<keyword evidence="3" id="KW-0645">Protease</keyword>
<keyword evidence="4" id="KW-1185">Reference proteome</keyword>
<accession>A0A4Q9DJ98</accession>
<dbReference type="InterPro" id="IPR003675">
    <property type="entry name" value="Rce1/LyrA-like_dom"/>
</dbReference>
<protein>
    <submittedName>
        <fullName evidence="3">CPBP family intramembrane metalloprotease</fullName>
    </submittedName>
</protein>
<feature type="transmembrane region" description="Helical" evidence="1">
    <location>
        <begin position="307"/>
        <end position="327"/>
    </location>
</feature>
<dbReference type="GO" id="GO:0004175">
    <property type="term" value="F:endopeptidase activity"/>
    <property type="evidence" value="ECO:0007669"/>
    <property type="project" value="UniProtKB-ARBA"/>
</dbReference>
<keyword evidence="1" id="KW-0472">Membrane</keyword>
<name>A0A4Q9DJ98_9BACL</name>
<keyword evidence="1" id="KW-0812">Transmembrane</keyword>
<feature type="transmembrane region" description="Helical" evidence="1">
    <location>
        <begin position="269"/>
        <end position="287"/>
    </location>
</feature>
<evidence type="ECO:0000313" key="3">
    <source>
        <dbReference type="EMBL" id="TBL71503.1"/>
    </source>
</evidence>
<dbReference type="GO" id="GO:0008237">
    <property type="term" value="F:metallopeptidase activity"/>
    <property type="evidence" value="ECO:0007669"/>
    <property type="project" value="UniProtKB-KW"/>
</dbReference>
<feature type="transmembrane region" description="Helical" evidence="1">
    <location>
        <begin position="359"/>
        <end position="377"/>
    </location>
</feature>
<dbReference type="GO" id="GO:0006508">
    <property type="term" value="P:proteolysis"/>
    <property type="evidence" value="ECO:0007669"/>
    <property type="project" value="UniProtKB-KW"/>
</dbReference>
<dbReference type="OrthoDB" id="2675631at2"/>
<dbReference type="Pfam" id="PF02517">
    <property type="entry name" value="Rce1-like"/>
    <property type="match status" value="1"/>
</dbReference>
<proteinExistence type="predicted"/>
<feature type="domain" description="CAAX prenyl protease 2/Lysostaphin resistance protein A-like" evidence="2">
    <location>
        <begin position="401"/>
        <end position="490"/>
    </location>
</feature>
<dbReference type="RefSeq" id="WP_131017079.1">
    <property type="nucleotide sequence ID" value="NZ_SIRE01000025.1"/>
</dbReference>
<evidence type="ECO:0000256" key="1">
    <source>
        <dbReference type="SAM" id="Phobius"/>
    </source>
</evidence>
<gene>
    <name evidence="3" type="ORF">EYB31_29425</name>
</gene>
<feature type="transmembrane region" description="Helical" evidence="1">
    <location>
        <begin position="456"/>
        <end position="474"/>
    </location>
</feature>
<feature type="transmembrane region" description="Helical" evidence="1">
    <location>
        <begin position="236"/>
        <end position="257"/>
    </location>
</feature>
<dbReference type="GO" id="GO:0080120">
    <property type="term" value="P:CAAX-box protein maturation"/>
    <property type="evidence" value="ECO:0007669"/>
    <property type="project" value="UniProtKB-ARBA"/>
</dbReference>
<sequence length="542" mass="60806">MAKISWNRKLLWLALIGIILYTGVIAISNGSSSGNDAENQPVPGIPSITKQEAESAAVTFLQQEYGIDGPMRTFVTYQTHKTISGYLQKEKLAELYDKQFSRLYPLDYFEVEAVDPDDGAIYYTDVNFNNSQIVAWSKQQSTALRKTIETSGQDRKKIAEQALVKRNLGLADFQLLKQSGADGALIFESQSQRIGDAPLRIRINVAGGAVTGFQPLYEAPSSYSAWQEDQDDSASWMTRISLLFTLFMALAAAVEVVKQRRFITFRHGVVLTVIFCAVYVANNINMYPSYKTISGTHLSGWEAISSLFVMNFVVFLMAASIYVSLLAGREMWLGHGWNAWPHRDSRMFGQEVLNGMGRGYLLCLFVLGVQQLLFFIAEKQFHVWAVNDPSDSVYNMLAPGLFPLMAWAAAISEEAVYRLFGIALFQRIVRNRFAAVLLPSMIWALSHTQYPIYPVYTRFIEVTIIGLIFGYAFLRYGFITVVFAHASMDSILMGLSLIDDGSAGDIATALFYMLLPGIVALVIAHFHRKRKSPFPRRHPDDR</sequence>
<comment type="caution">
    <text evidence="3">The sequence shown here is derived from an EMBL/GenBank/DDBJ whole genome shotgun (WGS) entry which is preliminary data.</text>
</comment>
<evidence type="ECO:0000259" key="2">
    <source>
        <dbReference type="Pfam" id="PF02517"/>
    </source>
</evidence>
<dbReference type="Proteomes" id="UP000293142">
    <property type="component" value="Unassembled WGS sequence"/>
</dbReference>
<dbReference type="AlphaFoldDB" id="A0A4Q9DJ98"/>
<organism evidence="3 4">
    <name type="scientific">Paenibacillus thalictri</name>
    <dbReference type="NCBI Taxonomy" id="2527873"/>
    <lineage>
        <taxon>Bacteria</taxon>
        <taxon>Bacillati</taxon>
        <taxon>Bacillota</taxon>
        <taxon>Bacilli</taxon>
        <taxon>Bacillales</taxon>
        <taxon>Paenibacillaceae</taxon>
        <taxon>Paenibacillus</taxon>
    </lineage>
</organism>
<keyword evidence="1" id="KW-1133">Transmembrane helix</keyword>
<feature type="transmembrane region" description="Helical" evidence="1">
    <location>
        <begin position="510"/>
        <end position="527"/>
    </location>
</feature>
<keyword evidence="3" id="KW-0482">Metalloprotease</keyword>
<reference evidence="3 4" key="1">
    <citation type="submission" date="2019-02" db="EMBL/GenBank/DDBJ databases">
        <title>Paenibacillus sp. nov., isolated from surface-sterilized tissue of Thalictrum simplex L.</title>
        <authorList>
            <person name="Tuo L."/>
        </authorList>
    </citation>
    <scope>NUCLEOTIDE SEQUENCE [LARGE SCALE GENOMIC DNA]</scope>
    <source>
        <strain evidence="3 4">N2SHLJ1</strain>
    </source>
</reference>